<protein>
    <submittedName>
        <fullName evidence="2">Uncharacterized protein</fullName>
    </submittedName>
</protein>
<evidence type="ECO:0000256" key="1">
    <source>
        <dbReference type="SAM" id="MobiDB-lite"/>
    </source>
</evidence>
<proteinExistence type="predicted"/>
<feature type="compositionally biased region" description="Basic and acidic residues" evidence="1">
    <location>
        <begin position="1"/>
        <end position="12"/>
    </location>
</feature>
<dbReference type="Proteomes" id="UP000034711">
    <property type="component" value="Unassembled WGS sequence"/>
</dbReference>
<dbReference type="AlphaFoldDB" id="A0A0G1ZXW3"/>
<feature type="region of interest" description="Disordered" evidence="1">
    <location>
        <begin position="1"/>
        <end position="21"/>
    </location>
</feature>
<reference evidence="2 3" key="1">
    <citation type="journal article" date="2015" name="Nature">
        <title>rRNA introns, odd ribosomes, and small enigmatic genomes across a large radiation of phyla.</title>
        <authorList>
            <person name="Brown C.T."/>
            <person name="Hug L.A."/>
            <person name="Thomas B.C."/>
            <person name="Sharon I."/>
            <person name="Castelle C.J."/>
            <person name="Singh A."/>
            <person name="Wilkins M.J."/>
            <person name="Williams K.H."/>
            <person name="Banfield J.F."/>
        </authorList>
    </citation>
    <scope>NUCLEOTIDE SEQUENCE [LARGE SCALE GENOMIC DNA]</scope>
</reference>
<comment type="caution">
    <text evidence="2">The sequence shown here is derived from an EMBL/GenBank/DDBJ whole genome shotgun (WGS) entry which is preliminary data.</text>
</comment>
<evidence type="ECO:0000313" key="2">
    <source>
        <dbReference type="EMBL" id="KKW33257.1"/>
    </source>
</evidence>
<dbReference type="EMBL" id="LCRI01000002">
    <property type="protein sequence ID" value="KKW33257.1"/>
    <property type="molecule type" value="Genomic_DNA"/>
</dbReference>
<accession>A0A0G1ZXW3</accession>
<gene>
    <name evidence="2" type="ORF">UY77_C0002G0005</name>
</gene>
<evidence type="ECO:0000313" key="3">
    <source>
        <dbReference type="Proteomes" id="UP000034711"/>
    </source>
</evidence>
<name>A0A0G1ZXW3_9BACT</name>
<organism evidence="2 3">
    <name type="scientific">Candidatus Uhrbacteria bacterium GW2011_GWA2_53_10</name>
    <dbReference type="NCBI Taxonomy" id="1618980"/>
    <lineage>
        <taxon>Bacteria</taxon>
        <taxon>Candidatus Uhriibacteriota</taxon>
    </lineage>
</organism>
<sequence length="223" mass="25269">MTRRKGFGEGGERQGTVETLKPRKQEHVIKFQLYTGDKGMETIEVPIKTVDDFVEARKELEKVKEKERFGWSAAVDYGGSSFDHVESGVAATIEEAVQAAKSAINKDKADYTERSRFSSSSEPEDIEWFAEVYDTKNLAETNKNHGGIALWEATFDGLKLKKIFENNNGFETWPLIQKPGAREAFKEAEAVEKIAKWFAYKRIQQNNKRDTQEDLNDAPGAHT</sequence>